<dbReference type="SUPFAM" id="SSF46785">
    <property type="entry name" value="Winged helix' DNA-binding domain"/>
    <property type="match status" value="1"/>
</dbReference>
<proteinExistence type="predicted"/>
<dbReference type="InterPro" id="IPR001845">
    <property type="entry name" value="HTH_ArsR_DNA-bd_dom"/>
</dbReference>
<dbReference type="GeneID" id="41328251"/>
<evidence type="ECO:0000313" key="3">
    <source>
        <dbReference type="Proteomes" id="UP000321408"/>
    </source>
</evidence>
<dbReference type="InterPro" id="IPR011991">
    <property type="entry name" value="ArsR-like_HTH"/>
</dbReference>
<evidence type="ECO:0000313" key="2">
    <source>
        <dbReference type="EMBL" id="QEE14435.1"/>
    </source>
</evidence>
<dbReference type="KEGG" id="psyt:DSAG12_00248"/>
<dbReference type="AlphaFoldDB" id="A0A5B9D5Y5"/>
<dbReference type="EMBL" id="CP042905">
    <property type="protein sequence ID" value="QEE14435.1"/>
    <property type="molecule type" value="Genomic_DNA"/>
</dbReference>
<accession>A0A5B9D5Y5</accession>
<evidence type="ECO:0000259" key="1">
    <source>
        <dbReference type="Pfam" id="PF01022"/>
    </source>
</evidence>
<dbReference type="InterPro" id="IPR036390">
    <property type="entry name" value="WH_DNA-bd_sf"/>
</dbReference>
<protein>
    <submittedName>
        <fullName evidence="2">ArsR family transcriptional regulator</fullName>
    </submittedName>
</protein>
<dbReference type="CDD" id="cd00090">
    <property type="entry name" value="HTH_ARSR"/>
    <property type="match status" value="1"/>
</dbReference>
<reference evidence="2 3" key="1">
    <citation type="journal article" date="2020" name="Nature">
        <title>Isolation of an archaeon at the prokaryote-eukaryote interface.</title>
        <authorList>
            <person name="Imachi H."/>
            <person name="Nobu M.K."/>
            <person name="Nakahara N."/>
            <person name="Morono Y."/>
            <person name="Ogawara M."/>
            <person name="Takaki Y."/>
            <person name="Takano Y."/>
            <person name="Uematsu K."/>
            <person name="Ikuta T."/>
            <person name="Ito M."/>
            <person name="Matsui Y."/>
            <person name="Miyazaki M."/>
            <person name="Murata K."/>
            <person name="Saito Y."/>
            <person name="Sakai S."/>
            <person name="Song C."/>
            <person name="Tasumi E."/>
            <person name="Yamanaka Y."/>
            <person name="Yamaguchi T."/>
            <person name="Kamagata Y."/>
            <person name="Tamaki H."/>
            <person name="Takai K."/>
        </authorList>
    </citation>
    <scope>NUCLEOTIDE SEQUENCE [LARGE SCALE GENOMIC DNA]</scope>
    <source>
        <strain evidence="2 3">MK-D1</strain>
    </source>
</reference>
<gene>
    <name evidence="2" type="ORF">DSAG12_00248</name>
</gene>
<dbReference type="RefSeq" id="WP_147661390.1">
    <property type="nucleotide sequence ID" value="NZ_CP042905.2"/>
</dbReference>
<feature type="domain" description="HTH arsR-type" evidence="1">
    <location>
        <begin position="34"/>
        <end position="76"/>
    </location>
</feature>
<name>A0A5B9D5Y5_9ARCH</name>
<dbReference type="Pfam" id="PF01022">
    <property type="entry name" value="HTH_5"/>
    <property type="match status" value="1"/>
</dbReference>
<dbReference type="Proteomes" id="UP000321408">
    <property type="component" value="Chromosome"/>
</dbReference>
<sequence>MSKNTKINASEKVEIQDELIITESSLVLIILHDKKKLILEQILEKDMTIQDLRQKIGLNPGTIKRHLDDLKLHNLVFESRIEKNDYNITMKYYRAVARSFKINIQIP</sequence>
<keyword evidence="3" id="KW-1185">Reference proteome</keyword>
<dbReference type="GO" id="GO:0003700">
    <property type="term" value="F:DNA-binding transcription factor activity"/>
    <property type="evidence" value="ECO:0007669"/>
    <property type="project" value="InterPro"/>
</dbReference>
<dbReference type="InterPro" id="IPR036388">
    <property type="entry name" value="WH-like_DNA-bd_sf"/>
</dbReference>
<reference evidence="2 3" key="2">
    <citation type="journal article" date="2024" name="Int. J. Syst. Evol. Microbiol.">
        <title>Promethearchaeum syntrophicum gen. nov., sp. nov., an anaerobic, obligately syntrophic archaeon, the first isolate of the lineage 'Asgard' archaea, and proposal of the new archaeal phylum Promethearchaeota phyl. nov. and kingdom Promethearchaeati regn. nov.</title>
        <authorList>
            <person name="Imachi H."/>
            <person name="Nobu M.K."/>
            <person name="Kato S."/>
            <person name="Takaki Y."/>
            <person name="Miyazaki M."/>
            <person name="Miyata M."/>
            <person name="Ogawara M."/>
            <person name="Saito Y."/>
            <person name="Sakai S."/>
            <person name="Tahara Y.O."/>
            <person name="Takano Y."/>
            <person name="Tasumi E."/>
            <person name="Uematsu K."/>
            <person name="Yoshimura T."/>
            <person name="Itoh T."/>
            <person name="Ohkuma M."/>
            <person name="Takai K."/>
        </authorList>
    </citation>
    <scope>NUCLEOTIDE SEQUENCE [LARGE SCALE GENOMIC DNA]</scope>
    <source>
        <strain evidence="2 3">MK-D1</strain>
    </source>
</reference>
<organism evidence="2 3">
    <name type="scientific">Promethearchaeum syntrophicum</name>
    <dbReference type="NCBI Taxonomy" id="2594042"/>
    <lineage>
        <taxon>Archaea</taxon>
        <taxon>Promethearchaeati</taxon>
        <taxon>Promethearchaeota</taxon>
        <taxon>Promethearchaeia</taxon>
        <taxon>Promethearchaeales</taxon>
        <taxon>Promethearchaeaceae</taxon>
        <taxon>Promethearchaeum</taxon>
    </lineage>
</organism>
<dbReference type="Gene3D" id="1.10.10.10">
    <property type="entry name" value="Winged helix-like DNA-binding domain superfamily/Winged helix DNA-binding domain"/>
    <property type="match status" value="1"/>
</dbReference>